<dbReference type="EMBL" id="CP117811">
    <property type="protein sequence ID" value="WDE96286.1"/>
    <property type="molecule type" value="Genomic_DNA"/>
</dbReference>
<reference evidence="9 10" key="1">
    <citation type="submission" date="2023-02" db="EMBL/GenBank/DDBJ databases">
        <title>Genome sequence of Lentisphaera profundi SAORIC-696.</title>
        <authorList>
            <person name="Kim e."/>
            <person name="Cho J.-C."/>
            <person name="Choi A."/>
            <person name="Kang I."/>
        </authorList>
    </citation>
    <scope>NUCLEOTIDE SEQUENCE [LARGE SCALE GENOMIC DNA]</scope>
    <source>
        <strain evidence="9 10">SAORIC-696</strain>
    </source>
</reference>
<keyword evidence="5 7" id="KW-1133">Transmembrane helix</keyword>
<evidence type="ECO:0000256" key="6">
    <source>
        <dbReference type="ARBA" id="ARBA00023136"/>
    </source>
</evidence>
<keyword evidence="4" id="KW-0378">Hydrolase</keyword>
<dbReference type="InterPro" id="IPR022764">
    <property type="entry name" value="Peptidase_S54_rhomboid_dom"/>
</dbReference>
<name>A0ABY7VR05_9BACT</name>
<keyword evidence="9" id="KW-0645">Protease</keyword>
<evidence type="ECO:0000313" key="9">
    <source>
        <dbReference type="EMBL" id="WDE96286.1"/>
    </source>
</evidence>
<dbReference type="RefSeq" id="WP_274150360.1">
    <property type="nucleotide sequence ID" value="NZ_CP117811.1"/>
</dbReference>
<gene>
    <name evidence="9" type="ORF">PQO03_11260</name>
</gene>
<dbReference type="PANTHER" id="PTHR43731">
    <property type="entry name" value="RHOMBOID PROTEASE"/>
    <property type="match status" value="1"/>
</dbReference>
<evidence type="ECO:0000256" key="3">
    <source>
        <dbReference type="ARBA" id="ARBA00022692"/>
    </source>
</evidence>
<evidence type="ECO:0000256" key="1">
    <source>
        <dbReference type="ARBA" id="ARBA00004141"/>
    </source>
</evidence>
<dbReference type="InterPro" id="IPR050925">
    <property type="entry name" value="Rhomboid_protease_S54"/>
</dbReference>
<feature type="transmembrane region" description="Helical" evidence="7">
    <location>
        <begin position="177"/>
        <end position="197"/>
    </location>
</feature>
<feature type="transmembrane region" description="Helical" evidence="7">
    <location>
        <begin position="17"/>
        <end position="36"/>
    </location>
</feature>
<dbReference type="Pfam" id="PF01694">
    <property type="entry name" value="Rhomboid"/>
    <property type="match status" value="1"/>
</dbReference>
<comment type="subcellular location">
    <subcellularLocation>
        <location evidence="1">Membrane</location>
        <topology evidence="1">Multi-pass membrane protein</topology>
    </subcellularLocation>
</comment>
<dbReference type="Proteomes" id="UP001214250">
    <property type="component" value="Chromosome 1"/>
</dbReference>
<protein>
    <submittedName>
        <fullName evidence="9">Rhomboid family intramembrane serine protease</fullName>
    </submittedName>
</protein>
<evidence type="ECO:0000256" key="7">
    <source>
        <dbReference type="SAM" id="Phobius"/>
    </source>
</evidence>
<feature type="transmembrane region" description="Helical" evidence="7">
    <location>
        <begin position="56"/>
        <end position="80"/>
    </location>
</feature>
<evidence type="ECO:0000256" key="2">
    <source>
        <dbReference type="ARBA" id="ARBA00009045"/>
    </source>
</evidence>
<dbReference type="InterPro" id="IPR035952">
    <property type="entry name" value="Rhomboid-like_sf"/>
</dbReference>
<proteinExistence type="inferred from homology"/>
<feature type="domain" description="Peptidase S54 rhomboid" evidence="8">
    <location>
        <begin position="55"/>
        <end position="198"/>
    </location>
</feature>
<evidence type="ECO:0000256" key="5">
    <source>
        <dbReference type="ARBA" id="ARBA00022989"/>
    </source>
</evidence>
<organism evidence="9 10">
    <name type="scientific">Lentisphaera profundi</name>
    <dbReference type="NCBI Taxonomy" id="1658616"/>
    <lineage>
        <taxon>Bacteria</taxon>
        <taxon>Pseudomonadati</taxon>
        <taxon>Lentisphaerota</taxon>
        <taxon>Lentisphaeria</taxon>
        <taxon>Lentisphaerales</taxon>
        <taxon>Lentisphaeraceae</taxon>
        <taxon>Lentisphaera</taxon>
    </lineage>
</organism>
<dbReference type="GO" id="GO:0006508">
    <property type="term" value="P:proteolysis"/>
    <property type="evidence" value="ECO:0007669"/>
    <property type="project" value="UniProtKB-KW"/>
</dbReference>
<evidence type="ECO:0000259" key="8">
    <source>
        <dbReference type="Pfam" id="PF01694"/>
    </source>
</evidence>
<sequence>MLLVPVRLDVLFPRVPWMNYAIIAITTIVTFTWWLYMPENVKELFIMRSWSEPLGWFASVLVHGDIFHWFFNMMFLWVFGNAICSKIGSWRYLGLYLFFTLTAACFHLLMADGGAIGASGAINGVIGFYFALYPVNQIKMFYWLLLRPGTFQVDGYWIILFWLLGDIFGALTGGAGIAYGAHLGGFIGGMGLAFLFLKFKLVEFQRADNNHLFQRFFGSFVIDDITKEMQDYCASLGSKEFKVKINDLDEQPIPADMLVRMMQIKQVKGTDLIYDRLQDQWMGLSRYLHQEVEQHKKQGKTITKIEPTVPVSPVVSHAPEAGPSISDNIRSWGQEDFYIYRDGQNHGPYPAPLLADYLDQQQVSLEDLIFNKSLQEWQALKDIFSEGKNT</sequence>
<keyword evidence="10" id="KW-1185">Reference proteome</keyword>
<feature type="transmembrane region" description="Helical" evidence="7">
    <location>
        <begin position="92"/>
        <end position="110"/>
    </location>
</feature>
<keyword evidence="3 7" id="KW-0812">Transmembrane</keyword>
<dbReference type="PANTHER" id="PTHR43731:SF14">
    <property type="entry name" value="PRESENILIN-ASSOCIATED RHOMBOID-LIKE PROTEIN, MITOCHONDRIAL"/>
    <property type="match status" value="1"/>
</dbReference>
<feature type="transmembrane region" description="Helical" evidence="7">
    <location>
        <begin position="116"/>
        <end position="135"/>
    </location>
</feature>
<comment type="similarity">
    <text evidence="2">Belongs to the peptidase S54 family.</text>
</comment>
<accession>A0ABY7VR05</accession>
<evidence type="ECO:0000256" key="4">
    <source>
        <dbReference type="ARBA" id="ARBA00022801"/>
    </source>
</evidence>
<evidence type="ECO:0000313" key="10">
    <source>
        <dbReference type="Proteomes" id="UP001214250"/>
    </source>
</evidence>
<keyword evidence="6 7" id="KW-0472">Membrane</keyword>
<dbReference type="SUPFAM" id="SSF144091">
    <property type="entry name" value="Rhomboid-like"/>
    <property type="match status" value="1"/>
</dbReference>
<dbReference type="GO" id="GO:0008233">
    <property type="term" value="F:peptidase activity"/>
    <property type="evidence" value="ECO:0007669"/>
    <property type="project" value="UniProtKB-KW"/>
</dbReference>
<dbReference type="Gene3D" id="1.20.1540.10">
    <property type="entry name" value="Rhomboid-like"/>
    <property type="match status" value="1"/>
</dbReference>